<keyword evidence="1" id="KW-1133">Transmembrane helix</keyword>
<name>A0A2P6R5D5_ROSCH</name>
<dbReference type="Gramene" id="PRQ41647">
    <property type="protein sequence ID" value="PRQ41647"/>
    <property type="gene ID" value="RchiOBHm_Chr3g0449071"/>
</dbReference>
<evidence type="ECO:0008006" key="4">
    <source>
        <dbReference type="Google" id="ProtNLM"/>
    </source>
</evidence>
<accession>A0A2P6R5D5</accession>
<dbReference type="AlphaFoldDB" id="A0A2P6R5D5"/>
<protein>
    <recommendedName>
        <fullName evidence="4">Transmembrane protein</fullName>
    </recommendedName>
</protein>
<dbReference type="Proteomes" id="UP000238479">
    <property type="component" value="Chromosome 3"/>
</dbReference>
<keyword evidence="1" id="KW-0472">Membrane</keyword>
<feature type="transmembrane region" description="Helical" evidence="1">
    <location>
        <begin position="142"/>
        <end position="162"/>
    </location>
</feature>
<keyword evidence="3" id="KW-1185">Reference proteome</keyword>
<gene>
    <name evidence="2" type="ORF">RchiOBHm_Chr3g0449071</name>
</gene>
<proteinExistence type="predicted"/>
<dbReference type="EMBL" id="PDCK01000041">
    <property type="protein sequence ID" value="PRQ41647.1"/>
    <property type="molecule type" value="Genomic_DNA"/>
</dbReference>
<evidence type="ECO:0000256" key="1">
    <source>
        <dbReference type="SAM" id="Phobius"/>
    </source>
</evidence>
<keyword evidence="1" id="KW-0812">Transmembrane</keyword>
<organism evidence="2 3">
    <name type="scientific">Rosa chinensis</name>
    <name type="common">China rose</name>
    <dbReference type="NCBI Taxonomy" id="74649"/>
    <lineage>
        <taxon>Eukaryota</taxon>
        <taxon>Viridiplantae</taxon>
        <taxon>Streptophyta</taxon>
        <taxon>Embryophyta</taxon>
        <taxon>Tracheophyta</taxon>
        <taxon>Spermatophyta</taxon>
        <taxon>Magnoliopsida</taxon>
        <taxon>eudicotyledons</taxon>
        <taxon>Gunneridae</taxon>
        <taxon>Pentapetalae</taxon>
        <taxon>rosids</taxon>
        <taxon>fabids</taxon>
        <taxon>Rosales</taxon>
        <taxon>Rosaceae</taxon>
        <taxon>Rosoideae</taxon>
        <taxon>Rosoideae incertae sedis</taxon>
        <taxon>Rosa</taxon>
    </lineage>
</organism>
<reference evidence="2 3" key="1">
    <citation type="journal article" date="2018" name="Nat. Genet.">
        <title>The Rosa genome provides new insights in the design of modern roses.</title>
        <authorList>
            <person name="Bendahmane M."/>
        </authorList>
    </citation>
    <scope>NUCLEOTIDE SEQUENCE [LARGE SCALE GENOMIC DNA]</scope>
    <source>
        <strain evidence="3">cv. Old Blush</strain>
    </source>
</reference>
<feature type="transmembrane region" description="Helical" evidence="1">
    <location>
        <begin position="174"/>
        <end position="190"/>
    </location>
</feature>
<sequence>MWCVSALLCGEFSLSFVLDLRLFFLCSSPISLQMPRFIFTSLILIQLPFSSSTPFFSFSTILPPHLCSTWAYTPNSTPGNSCRTGTSPTCVDVAGPVVLCCSVVSTTTTAVFMSLGTFILFVQTVWVWRMMVDKSLASGTKALVDVTLSAAWWAAAMAAAGLLEAVLCGCRSRVVLIVVGLLGLSLLFSVRCRLIKLLSIGLLGLDSCLLMHIYICSKFSGNE</sequence>
<comment type="caution">
    <text evidence="2">The sequence shown here is derived from an EMBL/GenBank/DDBJ whole genome shotgun (WGS) entry which is preliminary data.</text>
</comment>
<feature type="transmembrane region" description="Helical" evidence="1">
    <location>
        <begin position="110"/>
        <end position="130"/>
    </location>
</feature>
<evidence type="ECO:0000313" key="3">
    <source>
        <dbReference type="Proteomes" id="UP000238479"/>
    </source>
</evidence>
<evidence type="ECO:0000313" key="2">
    <source>
        <dbReference type="EMBL" id="PRQ41647.1"/>
    </source>
</evidence>